<keyword evidence="2" id="KW-1185">Reference proteome</keyword>
<reference evidence="2" key="1">
    <citation type="submission" date="2015-10" db="EMBL/GenBank/DDBJ databases">
        <title>Genome of Paenibacillus bovis sp. nov.</title>
        <authorList>
            <person name="Wu Z."/>
            <person name="Gao C."/>
            <person name="Liu Z."/>
            <person name="Zheng H."/>
        </authorList>
    </citation>
    <scope>NUCLEOTIDE SEQUENCE [LARGE SCALE GENOMIC DNA]</scope>
    <source>
        <strain evidence="2">BD3526</strain>
    </source>
</reference>
<name>A0A172ZI13_9BACL</name>
<sequence>MDAKLLKALKKLYNYSNYTYDADRKVSIYQTDTLLPAEQELLEQHQWEANELDSFTHESIHEQLIKLQSHPGLSWESVAAAFLAGVGGSFPRGISSLESYHRMIHAYAHPYEQAERFVCCKVCGFHTYSGGWKNLSYLRYVLYLGNTYGSDPVGAWTDLNELTVIQDQQPVHPSAEDIEVFRRLLQLLEEADPEETPGQLEKRLTSLKLIKGTKGIRRGILQSLSTVGVLPNVIVELSPEHWTNQETILNGELQLHNTRGRSDMQMPWAGWHGELRVNSDKLQQIFGYWL</sequence>
<gene>
    <name evidence="1" type="ORF">AR543_15550</name>
</gene>
<evidence type="ECO:0000313" key="2">
    <source>
        <dbReference type="Proteomes" id="UP000078148"/>
    </source>
</evidence>
<dbReference type="RefSeq" id="WP_060535387.1">
    <property type="nucleotide sequence ID" value="NZ_CP013023.1"/>
</dbReference>
<organism evidence="1 2">
    <name type="scientific">Paenibacillus bovis</name>
    <dbReference type="NCBI Taxonomy" id="1616788"/>
    <lineage>
        <taxon>Bacteria</taxon>
        <taxon>Bacillati</taxon>
        <taxon>Bacillota</taxon>
        <taxon>Bacilli</taxon>
        <taxon>Bacillales</taxon>
        <taxon>Paenibacillaceae</taxon>
        <taxon>Paenibacillus</taxon>
    </lineage>
</organism>
<dbReference type="KEGG" id="pbv:AR543_15550"/>
<dbReference type="OrthoDB" id="7888911at2"/>
<accession>A0A172ZI13</accession>
<protein>
    <submittedName>
        <fullName evidence="1">Uncharacterized protein</fullName>
    </submittedName>
</protein>
<dbReference type="AlphaFoldDB" id="A0A172ZI13"/>
<dbReference type="Proteomes" id="UP000078148">
    <property type="component" value="Chromosome"/>
</dbReference>
<reference evidence="1 2" key="2">
    <citation type="journal article" date="2016" name="Int. J. Syst. Evol. Microbiol.">
        <title>Paenibacillus bovis sp. nov., isolated from raw yak (Bos grunniens) milk.</title>
        <authorList>
            <person name="Gao C."/>
            <person name="Han J."/>
            <person name="Liu Z."/>
            <person name="Xu X."/>
            <person name="Hang F."/>
            <person name="Wu Z."/>
        </authorList>
    </citation>
    <scope>NUCLEOTIDE SEQUENCE [LARGE SCALE GENOMIC DNA]</scope>
    <source>
        <strain evidence="1 2">BD3526</strain>
    </source>
</reference>
<evidence type="ECO:0000313" key="1">
    <source>
        <dbReference type="EMBL" id="ANF97275.1"/>
    </source>
</evidence>
<proteinExistence type="predicted"/>
<dbReference type="EMBL" id="CP013023">
    <property type="protein sequence ID" value="ANF97275.1"/>
    <property type="molecule type" value="Genomic_DNA"/>
</dbReference>